<feature type="chain" id="PRO_5043326717" evidence="3">
    <location>
        <begin position="31"/>
        <end position="1320"/>
    </location>
</feature>
<keyword evidence="2" id="KW-1133">Transmembrane helix</keyword>
<evidence type="ECO:0000256" key="3">
    <source>
        <dbReference type="SAM" id="SignalP"/>
    </source>
</evidence>
<dbReference type="EMBL" id="CAXLJL010000123">
    <property type="protein sequence ID" value="CAL5132317.1"/>
    <property type="molecule type" value="Genomic_DNA"/>
</dbReference>
<sequence length="1320" mass="151418">MSLFRMHAAAPPPLQWLYVFLLFWCGSVHCHLLSPCSRQYRNFILDQKTGYIRRMIEFAVQEQLQLPPRREYDVTGTAIPYSLEQLLRTYGHAVVDSSWHVHELAPVVHLDMLWPSETNHPISLPCWAPTEAKLIQLNETTTVSHRREWRVGQGKIAGLSKAESFGYRTEPASGALLVSPFMAMSYEHSGMTCTIGERTPKGQSSKVKFSQTHMLLYQTTNEQLLMKANAENVTVVVELELSAPDNDGPACRRYDFQEDNMECRDSKWMNSYYLRPEGGYTYYDAGQLNYNPKEFVYEEVHKIVENFCKLYDCTIVKPPHPKNHTASNKTEGEFNMNSVKGFFGFVEFPEQRANMTENVQRMKGTEMTQHTPSNKVVTIEFELSFVGDLVDCPTLRRLFQPDLGDLQETMHKTLVGDEPLSPLAEMLKPLELTWIETTEWIHSEKYRPICCFTDKTIENHTITKDMVISLNTGYTVYFGLTLITERVQLVLYEDFKKKLEITFTLINQEELEDIIDTDEKSRGKSPFRLYTISIKFGNNYELNIDNTKDYTGMFTSVNRRKFSDLHLAVVAHPFFLSQSGTWKQVILLYSGERQVYEAEFNAGEMYPDLQIQPNTITFYDDEKDVFGKEKAIIKVFNYALYELGGSSEKHVIRAHESLRKSCGESLTGIIYKGGAELPPMKVFSNYDMHEHFGYSGLPCSGPCESSGEKGKLEPYKCSTGEQDATERCSKEFWIPIQEKYVNICKKESGNVGYCALGLQYGETPSEEEPSALEFNAEDTVFDFGKKLTSLSQHLECTEELILTQDMANLSAKCHMASNEDQMYDRGHILAPVKLRLKPVVKWCRPQKSDPEIFNTYTRGEGYRVYRKSSLERVCPVGFREIKTVDKITCAPCPKNSYSDISSWVGTCQSCPVDKPSTYFAERASSAQCSNDQLNTMRGYFFRYDKANLSNVLMLRPTLWWNTNYTVIENLDHLKPKQEYLEAQRQAVAAFKALTQITFSDIEVFVLLVISTALAVYGGLLFLLVLMAISRPPQCPAEEFYGPKPNVWESVGLAVYCALCKVAIMVSYICRRIKLRAIMNYRKYRRSFFIGRLSYVIPRGSRRFSSIMRHQITKTKLPPLTDRQKALIHLMSEITINRIVEAALKEAEEEREKRRSTYLDMQRRRHEAGEIEALARGAEVAAEAAEREALELEAKAKDAKDSRNRVRTTKDVEQAKKHANQLRINANILRASTNEKLSALIKMEQDDLAAIALNRSRLSAEDERAIENAAPELRAYLRLPRYHTPAYFLLHPEADENMKLRETAYPAPPRDWHPKEQDRNE</sequence>
<gene>
    <name evidence="4" type="ORF">CDAUBV1_LOCUS5154</name>
</gene>
<organism evidence="4 5">
    <name type="scientific">Calicophoron daubneyi</name>
    <name type="common">Rumen fluke</name>
    <name type="synonym">Paramphistomum daubneyi</name>
    <dbReference type="NCBI Taxonomy" id="300641"/>
    <lineage>
        <taxon>Eukaryota</taxon>
        <taxon>Metazoa</taxon>
        <taxon>Spiralia</taxon>
        <taxon>Lophotrochozoa</taxon>
        <taxon>Platyhelminthes</taxon>
        <taxon>Trematoda</taxon>
        <taxon>Digenea</taxon>
        <taxon>Plagiorchiida</taxon>
        <taxon>Pronocephalata</taxon>
        <taxon>Paramphistomoidea</taxon>
        <taxon>Paramphistomidae</taxon>
        <taxon>Calicophoron</taxon>
    </lineage>
</organism>
<name>A0AAV2T7X3_CALDB</name>
<reference evidence="4" key="1">
    <citation type="submission" date="2024-06" db="EMBL/GenBank/DDBJ databases">
        <authorList>
            <person name="Liu X."/>
            <person name="Lenzi L."/>
            <person name="Haldenby T S."/>
            <person name="Uol C."/>
        </authorList>
    </citation>
    <scope>NUCLEOTIDE SEQUENCE</scope>
</reference>
<feature type="signal peptide" evidence="3">
    <location>
        <begin position="1"/>
        <end position="30"/>
    </location>
</feature>
<evidence type="ECO:0000256" key="1">
    <source>
        <dbReference type="SAM" id="MobiDB-lite"/>
    </source>
</evidence>
<keyword evidence="2" id="KW-0812">Transmembrane</keyword>
<accession>A0AAV2T7X3</accession>
<keyword evidence="2" id="KW-0472">Membrane</keyword>
<comment type="caution">
    <text evidence="4">The sequence shown here is derived from an EMBL/GenBank/DDBJ whole genome shotgun (WGS) entry which is preliminary data.</text>
</comment>
<keyword evidence="3" id="KW-0732">Signal</keyword>
<proteinExistence type="predicted"/>
<protein>
    <submittedName>
        <fullName evidence="4">Uncharacterized protein</fullName>
    </submittedName>
</protein>
<feature type="region of interest" description="Disordered" evidence="1">
    <location>
        <begin position="1194"/>
        <end position="1213"/>
    </location>
</feature>
<feature type="transmembrane region" description="Helical" evidence="2">
    <location>
        <begin position="1003"/>
        <end position="1028"/>
    </location>
</feature>
<dbReference type="SUPFAM" id="SSF57586">
    <property type="entry name" value="TNF receptor-like"/>
    <property type="match status" value="1"/>
</dbReference>
<evidence type="ECO:0000313" key="5">
    <source>
        <dbReference type="Proteomes" id="UP001497525"/>
    </source>
</evidence>
<dbReference type="Proteomes" id="UP001497525">
    <property type="component" value="Unassembled WGS sequence"/>
</dbReference>
<feature type="transmembrane region" description="Helical" evidence="2">
    <location>
        <begin position="1049"/>
        <end position="1068"/>
    </location>
</feature>
<evidence type="ECO:0000313" key="4">
    <source>
        <dbReference type="EMBL" id="CAL5132317.1"/>
    </source>
</evidence>
<evidence type="ECO:0000256" key="2">
    <source>
        <dbReference type="SAM" id="Phobius"/>
    </source>
</evidence>